<sequence length="259" mass="29870">MAQVGAQLLPDDIIACVLRHLAPRSLAAARCVCRSWCAIIDDHRLLRTDLLPLEIYGILLEGLSPAPLKFFACPFTRRKIAAADFSYVDMEFQRRLQIEDHCNGLLCLRDYDQEIQDDDDKLVVNPATRQWARLPPPPCTAMEFFVDQMCLVFDPTVSPHYEVLLVHRVPWWAGSMPLFTSTKEAEWPPSPYAVPVFSSKTWTWEERIFVRRGEPAGTNADMHSDLIRDHFHRYVAYWKGAVYVHCQNDSMMRYISITP</sequence>
<gene>
    <name evidence="2" type="ORF">QYE76_063074</name>
</gene>
<name>A0AAD8S486_LOLMU</name>
<comment type="caution">
    <text evidence="2">The sequence shown here is derived from an EMBL/GenBank/DDBJ whole genome shotgun (WGS) entry which is preliminary data.</text>
</comment>
<organism evidence="2 3">
    <name type="scientific">Lolium multiflorum</name>
    <name type="common">Italian ryegrass</name>
    <name type="synonym">Lolium perenne subsp. multiflorum</name>
    <dbReference type="NCBI Taxonomy" id="4521"/>
    <lineage>
        <taxon>Eukaryota</taxon>
        <taxon>Viridiplantae</taxon>
        <taxon>Streptophyta</taxon>
        <taxon>Embryophyta</taxon>
        <taxon>Tracheophyta</taxon>
        <taxon>Spermatophyta</taxon>
        <taxon>Magnoliopsida</taxon>
        <taxon>Liliopsida</taxon>
        <taxon>Poales</taxon>
        <taxon>Poaceae</taxon>
        <taxon>BOP clade</taxon>
        <taxon>Pooideae</taxon>
        <taxon>Poodae</taxon>
        <taxon>Poeae</taxon>
        <taxon>Poeae Chloroplast Group 2 (Poeae type)</taxon>
        <taxon>Loliodinae</taxon>
        <taxon>Loliinae</taxon>
        <taxon>Lolium</taxon>
    </lineage>
</organism>
<evidence type="ECO:0000259" key="1">
    <source>
        <dbReference type="PROSITE" id="PS50181"/>
    </source>
</evidence>
<dbReference type="Pfam" id="PF00646">
    <property type="entry name" value="F-box"/>
    <property type="match status" value="1"/>
</dbReference>
<dbReference type="SUPFAM" id="SSF81383">
    <property type="entry name" value="F-box domain"/>
    <property type="match status" value="1"/>
</dbReference>
<proteinExistence type="predicted"/>
<dbReference type="Proteomes" id="UP001231189">
    <property type="component" value="Unassembled WGS sequence"/>
</dbReference>
<evidence type="ECO:0000313" key="3">
    <source>
        <dbReference type="Proteomes" id="UP001231189"/>
    </source>
</evidence>
<dbReference type="InterPro" id="IPR036047">
    <property type="entry name" value="F-box-like_dom_sf"/>
</dbReference>
<keyword evidence="3" id="KW-1185">Reference proteome</keyword>
<dbReference type="AlphaFoldDB" id="A0AAD8S486"/>
<dbReference type="EMBL" id="JAUUTY010000004">
    <property type="protein sequence ID" value="KAK1645269.1"/>
    <property type="molecule type" value="Genomic_DNA"/>
</dbReference>
<dbReference type="PROSITE" id="PS50181">
    <property type="entry name" value="FBOX"/>
    <property type="match status" value="1"/>
</dbReference>
<dbReference type="InterPro" id="IPR001810">
    <property type="entry name" value="F-box_dom"/>
</dbReference>
<protein>
    <recommendedName>
        <fullName evidence="1">F-box domain-containing protein</fullName>
    </recommendedName>
</protein>
<feature type="domain" description="F-box" evidence="1">
    <location>
        <begin position="3"/>
        <end position="49"/>
    </location>
</feature>
<dbReference type="PANTHER" id="PTHR34591:SF62">
    <property type="entry name" value="F-BOX DOMAIN-CONTAINING PROTEIN"/>
    <property type="match status" value="1"/>
</dbReference>
<evidence type="ECO:0000313" key="2">
    <source>
        <dbReference type="EMBL" id="KAK1645269.1"/>
    </source>
</evidence>
<dbReference type="SMART" id="SM00256">
    <property type="entry name" value="FBOX"/>
    <property type="match status" value="1"/>
</dbReference>
<dbReference type="Gene3D" id="1.20.1280.50">
    <property type="match status" value="1"/>
</dbReference>
<dbReference type="CDD" id="cd09917">
    <property type="entry name" value="F-box_SF"/>
    <property type="match status" value="1"/>
</dbReference>
<reference evidence="2" key="1">
    <citation type="submission" date="2023-07" db="EMBL/GenBank/DDBJ databases">
        <title>A chromosome-level genome assembly of Lolium multiflorum.</title>
        <authorList>
            <person name="Chen Y."/>
            <person name="Copetti D."/>
            <person name="Kolliker R."/>
            <person name="Studer B."/>
        </authorList>
    </citation>
    <scope>NUCLEOTIDE SEQUENCE</scope>
    <source>
        <strain evidence="2">02402/16</strain>
        <tissue evidence="2">Leaf</tissue>
    </source>
</reference>
<dbReference type="PANTHER" id="PTHR34591">
    <property type="entry name" value="OS03G0653100 PROTEIN-RELATED"/>
    <property type="match status" value="1"/>
</dbReference>
<accession>A0AAD8S486</accession>